<name>A0ABT5SB08_9FLAO</name>
<dbReference type="PANTHER" id="PTHR34220:SF7">
    <property type="entry name" value="SENSOR HISTIDINE KINASE YPDA"/>
    <property type="match status" value="1"/>
</dbReference>
<evidence type="ECO:0000259" key="2">
    <source>
        <dbReference type="Pfam" id="PF06580"/>
    </source>
</evidence>
<dbReference type="InterPro" id="IPR050640">
    <property type="entry name" value="Bact_2-comp_sensor_kinase"/>
</dbReference>
<organism evidence="3 4">
    <name type="scientific">Polaribacter ponticola</name>
    <dbReference type="NCBI Taxonomy" id="2978475"/>
    <lineage>
        <taxon>Bacteria</taxon>
        <taxon>Pseudomonadati</taxon>
        <taxon>Bacteroidota</taxon>
        <taxon>Flavobacteriia</taxon>
        <taxon>Flavobacteriales</taxon>
        <taxon>Flavobacteriaceae</taxon>
    </lineage>
</organism>
<keyword evidence="3" id="KW-0418">Kinase</keyword>
<dbReference type="InterPro" id="IPR036890">
    <property type="entry name" value="HATPase_C_sf"/>
</dbReference>
<dbReference type="EMBL" id="JAOSLC020000003">
    <property type="protein sequence ID" value="MDD7915295.1"/>
    <property type="molecule type" value="Genomic_DNA"/>
</dbReference>
<evidence type="ECO:0000313" key="4">
    <source>
        <dbReference type="Proteomes" id="UP001151478"/>
    </source>
</evidence>
<gene>
    <name evidence="3" type="ORF">N5A56_013135</name>
</gene>
<accession>A0ABT5SB08</accession>
<dbReference type="Pfam" id="PF02518">
    <property type="entry name" value="HATPase_c"/>
    <property type="match status" value="1"/>
</dbReference>
<dbReference type="Gene3D" id="3.30.565.10">
    <property type="entry name" value="Histidine kinase-like ATPase, C-terminal domain"/>
    <property type="match status" value="1"/>
</dbReference>
<sequence length="205" mass="23321">MLDNELKLSNLRELKTKAELKSLQAQINPHFLYNSLNSIASLAPIDAEKTQKMAHSLSDLFKYSINRKNENTGTIKEEIEMVKTYLEIEKIRFDKHLQFTIDVDKTLENYKIPLFLIQPLVENAVKHGISKNVDAGKINIKIQKNNDEIFISVNDNGPNFPDGLLSGHGLQTVYDLLRLNYDDKASLNWANTPQKAITITIPTNL</sequence>
<keyword evidence="4" id="KW-1185">Reference proteome</keyword>
<dbReference type="GO" id="GO:0016301">
    <property type="term" value="F:kinase activity"/>
    <property type="evidence" value="ECO:0007669"/>
    <property type="project" value="UniProtKB-KW"/>
</dbReference>
<protein>
    <submittedName>
        <fullName evidence="3">Histidine kinase</fullName>
    </submittedName>
</protein>
<dbReference type="Proteomes" id="UP001151478">
    <property type="component" value="Unassembled WGS sequence"/>
</dbReference>
<keyword evidence="3" id="KW-0808">Transferase</keyword>
<reference evidence="3" key="1">
    <citation type="submission" date="2023-02" db="EMBL/GenBank/DDBJ databases">
        <title>Polaribacter ponticola sp. nov., isolated from seawater.</title>
        <authorList>
            <person name="Baek J.H."/>
            <person name="Kim J.M."/>
            <person name="Choi D.G."/>
            <person name="Jeon C.O."/>
        </authorList>
    </citation>
    <scope>NUCLEOTIDE SEQUENCE</scope>
    <source>
        <strain evidence="3">MSW5</strain>
    </source>
</reference>
<dbReference type="InterPro" id="IPR010559">
    <property type="entry name" value="Sig_transdc_His_kin_internal"/>
</dbReference>
<evidence type="ECO:0000313" key="3">
    <source>
        <dbReference type="EMBL" id="MDD7915295.1"/>
    </source>
</evidence>
<dbReference type="RefSeq" id="WP_274270588.1">
    <property type="nucleotide sequence ID" value="NZ_JAOSLC020000003.1"/>
</dbReference>
<dbReference type="SUPFAM" id="SSF55874">
    <property type="entry name" value="ATPase domain of HSP90 chaperone/DNA topoisomerase II/histidine kinase"/>
    <property type="match status" value="1"/>
</dbReference>
<dbReference type="Pfam" id="PF06580">
    <property type="entry name" value="His_kinase"/>
    <property type="match status" value="1"/>
</dbReference>
<feature type="domain" description="Histidine kinase/HSP90-like ATPase" evidence="1">
    <location>
        <begin position="116"/>
        <end position="166"/>
    </location>
</feature>
<comment type="caution">
    <text evidence="3">The sequence shown here is derived from an EMBL/GenBank/DDBJ whole genome shotgun (WGS) entry which is preliminary data.</text>
</comment>
<dbReference type="PANTHER" id="PTHR34220">
    <property type="entry name" value="SENSOR HISTIDINE KINASE YPDA"/>
    <property type="match status" value="1"/>
</dbReference>
<dbReference type="InterPro" id="IPR003594">
    <property type="entry name" value="HATPase_dom"/>
</dbReference>
<feature type="domain" description="Signal transduction histidine kinase internal region" evidence="2">
    <location>
        <begin position="18"/>
        <end position="96"/>
    </location>
</feature>
<evidence type="ECO:0000259" key="1">
    <source>
        <dbReference type="Pfam" id="PF02518"/>
    </source>
</evidence>
<proteinExistence type="predicted"/>